<dbReference type="FunFam" id="3.40.50.300:FF:000251">
    <property type="entry name" value="ABC transporter B family member 19"/>
    <property type="match status" value="1"/>
</dbReference>
<keyword evidence="18" id="KW-0413">Isomerase</keyword>
<dbReference type="InterPro" id="IPR000649">
    <property type="entry name" value="IF-2B-related"/>
</dbReference>
<evidence type="ECO:0000256" key="5">
    <source>
        <dbReference type="ARBA" id="ARBA00022475"/>
    </source>
</evidence>
<sequence>MSHEDKKIDVNADEKKGLGASEATPLIKEKEEPQPVAMKELYRYATTFDKVLMAVGLAMSIIAGAAFPLTTVVFGNVVNAFTSFMTRCPTDPGAIRFPGCIVYTGDQLMETIAYYTLYFVYLAIAVFFATYIYMASWVYTGEKITHRVREQYIKAVLRQDLTYFDFSGAGEVATRISSDTLLIQDGISEKVPLLFSQLGTFFSAFVIAFFKSWKLTLVLMCVIPLIAITGFVMNLINGGFQTQILNQYSKAGTLAEEALTAVRIIYSLNAQTRTSFRYNERLGGARNAGIKKSIVLGVGTGSLFFWIYCSYALAFWFGSRLLNWGLTDSGSITTVFFAVLIGSFSLGQVAPDLQAISLARSAGGKVFYTIDRVPKIDPYDKSGTKLRDVKGKIELKNIKFIYPARPELTVLADFSLMIEPGTTVALVGASGSGKSTIIQLIERFYDPISGTVFVDDIPMPSINLSSLRHSIGYVQQEPVLFEGSIFQNIAHGLIGSSNEHATLEEKRELVKQAAIKANAHDFIMKLPGMYDNPVGERGQLLSGGQKQRICIARAIVKNPMILLLDEATSALDTNSERVVQDALDRAAIGRTTVVIAHRLSTIRNAHKIVVMARGEIVETGTHDSLLSIENGAYVRLVEAQQLAAEEAKKKEAALPKKDPSEEDPDYIPPMVSHLSLSRKNSSVKSSLHKIGDDEKGAGDDGMTTGAVIAEIYNINKPELKYTIPGLIAAIVAGCVSPAFAVIFAKILGVFTETGDALLNDSNFWSGMFVVIAVVAAVSNVLQSTMFGLAAELLTERIRCLTFKAIMRQDVAFFDDERHATGILTSNLNLDAQAVQGASGVTLGTIFQVVGTLTGGTVIALIYSWKLALVALVSLPLLILAGAFRIQVLTYFSEKAKRSYERSAQLACEAVAAIRTVQSLTRENDVHDIYLKMLEGPLKDGVKNAYLNTLLYALSQSVNFAANALVFWYGGRLIAYEGLSLSSMFTVFMAIIFGSTSAGRVFATTPDLNRAKSSGEAIIKLLRQMPFIDSESLKGDKPESIQGRVEFRKVHFKYPTRPNVPVLRGLNLKIDPGQFVALVGASGCGKSTTIGLLERFYDPSSGEVLIDGKNLKDLNVAHYRSFVGLVSQEPMLFDMTVKENIIYGLSSVPTQEQVEAAAKAANIHDFIMSLPNTYNTSVGSKGSQLSGGQKQRIAIARALIRQPKILLLDEATSALDAESEKVVQTALDNAAKGRTTISIAHRLSTIQNADVIYVFKDGVVAESGSHQELLQLKGLYHELAIQQNLDSDHPTRLPVLEHYSWCLRGKTQQVQFSKLVCLKGFQLSGGQKQCIAIARALIRQLWILLLDEATRQLIGSSTTAVATAKLLTKIVQGGRWSSAESLINILREHGDRIQKAAPMEFAVGNIVRRLIFVIREEEENFLSEGDGALDHSEFKGSILEAIKELLDEIMSSKNVAEQALEHIHSGEIIMTVGHSATVERFLKEAGRVRKFQVIVAESAPSYKGQRMALALSQVGIDTTLITDSAVFALMPRVNKVIIGAHAVMSNGGLVAISGTGAVAAAARHYAKPVVVCTGLYKLSYQYPFDPESYSILAAPDSVHSFQEGDIVDKVDVLNPVFEYVKPDLISLFVTNIGPHPPNYMYILVAEQYGTDA</sequence>
<keyword evidence="9" id="KW-0067">ATP-binding</keyword>
<dbReference type="PROSITE" id="PS50929">
    <property type="entry name" value="ABC_TM1F"/>
    <property type="match status" value="2"/>
</dbReference>
<evidence type="ECO:0000259" key="17">
    <source>
        <dbReference type="PROSITE" id="PS50929"/>
    </source>
</evidence>
<evidence type="ECO:0000256" key="8">
    <source>
        <dbReference type="ARBA" id="ARBA00022741"/>
    </source>
</evidence>
<feature type="domain" description="ABC transporter" evidence="16">
    <location>
        <begin position="1044"/>
        <end position="1281"/>
    </location>
</feature>
<dbReference type="Pfam" id="PF01008">
    <property type="entry name" value="IF-2B"/>
    <property type="match status" value="1"/>
</dbReference>
<dbReference type="InterPro" id="IPR027417">
    <property type="entry name" value="P-loop_NTPase"/>
</dbReference>
<dbReference type="InterPro" id="IPR042529">
    <property type="entry name" value="IF_2B-like_C"/>
</dbReference>
<dbReference type="CDD" id="cd18577">
    <property type="entry name" value="ABC_6TM_Pgp_ABCB1_D1_like"/>
    <property type="match status" value="1"/>
</dbReference>
<dbReference type="FunFam" id="3.40.50.300:FF:000302">
    <property type="entry name" value="ATP-binding cassette subfamily B member 5"/>
    <property type="match status" value="1"/>
</dbReference>
<dbReference type="CDD" id="cd03249">
    <property type="entry name" value="ABC_MTABC3_MDL1_MDL2"/>
    <property type="match status" value="2"/>
</dbReference>
<dbReference type="Gene3D" id="3.40.50.10470">
    <property type="entry name" value="Translation initiation factor eif-2b, domain 2"/>
    <property type="match status" value="1"/>
</dbReference>
<feature type="transmembrane region" description="Helical" evidence="15">
    <location>
        <begin position="191"/>
        <end position="210"/>
    </location>
</feature>
<feature type="domain" description="ABC transporter" evidence="16">
    <location>
        <begin position="393"/>
        <end position="638"/>
    </location>
</feature>
<dbReference type="GO" id="GO:0015421">
    <property type="term" value="F:ABC-type oligopeptide transporter activity"/>
    <property type="evidence" value="ECO:0007669"/>
    <property type="project" value="TreeGrafter"/>
</dbReference>
<evidence type="ECO:0000256" key="1">
    <source>
        <dbReference type="ARBA" id="ARBA00004651"/>
    </source>
</evidence>
<dbReference type="Pfam" id="PF00005">
    <property type="entry name" value="ABC_tran"/>
    <property type="match status" value="3"/>
</dbReference>
<keyword evidence="5" id="KW-1003">Cell membrane</keyword>
<dbReference type="InterPro" id="IPR017871">
    <property type="entry name" value="ABC_transporter-like_CS"/>
</dbReference>
<evidence type="ECO:0000256" key="4">
    <source>
        <dbReference type="ARBA" id="ARBA00022448"/>
    </source>
</evidence>
<keyword evidence="19" id="KW-1185">Reference proteome</keyword>
<reference evidence="18 19" key="1">
    <citation type="journal article" date="2019" name="Sci. Rep.">
        <title>Comparative genomics of chytrid fungi reveal insights into the obligate biotrophic and pathogenic lifestyle of Synchytrium endobioticum.</title>
        <authorList>
            <person name="van de Vossenberg B.T.L.H."/>
            <person name="Warris S."/>
            <person name="Nguyen H.D.T."/>
            <person name="van Gent-Pelzer M.P.E."/>
            <person name="Joly D.L."/>
            <person name="van de Geest H.C."/>
            <person name="Bonants P.J.M."/>
            <person name="Smith D.S."/>
            <person name="Levesque C.A."/>
            <person name="van der Lee T.A.J."/>
        </authorList>
    </citation>
    <scope>NUCLEOTIDE SEQUENCE [LARGE SCALE GENOMIC DNA]</scope>
    <source>
        <strain evidence="18 19">JEL517</strain>
    </source>
</reference>
<feature type="compositionally biased region" description="Basic and acidic residues" evidence="14">
    <location>
        <begin position="1"/>
        <end position="17"/>
    </location>
</feature>
<keyword evidence="11 15" id="KW-0472">Membrane</keyword>
<feature type="region of interest" description="Disordered" evidence="14">
    <location>
        <begin position="648"/>
        <end position="667"/>
    </location>
</feature>
<dbReference type="InterPro" id="IPR011527">
    <property type="entry name" value="ABC1_TM_dom"/>
</dbReference>
<dbReference type="GO" id="GO:0016853">
    <property type="term" value="F:isomerase activity"/>
    <property type="evidence" value="ECO:0007669"/>
    <property type="project" value="UniProtKB-KW"/>
</dbReference>
<comment type="similarity">
    <text evidence="2 13">Belongs to the eIF-2B alpha/beta/delta subunits family.</text>
</comment>
<dbReference type="FunFam" id="1.20.1560.10:FF:000102">
    <property type="entry name" value="ABC multidrug transporter Mdr1"/>
    <property type="match status" value="1"/>
</dbReference>
<dbReference type="EMBL" id="QEAO01000001">
    <property type="protein sequence ID" value="TPX38280.1"/>
    <property type="molecule type" value="Genomic_DNA"/>
</dbReference>
<dbReference type="Gene3D" id="3.40.50.300">
    <property type="entry name" value="P-loop containing nucleotide triphosphate hydrolases"/>
    <property type="match status" value="3"/>
</dbReference>
<dbReference type="SUPFAM" id="SSF52540">
    <property type="entry name" value="P-loop containing nucleoside triphosphate hydrolases"/>
    <property type="match status" value="3"/>
</dbReference>
<dbReference type="InterPro" id="IPR036640">
    <property type="entry name" value="ABC1_TM_sf"/>
</dbReference>
<dbReference type="CDD" id="cd00267">
    <property type="entry name" value="ABC_ATPase"/>
    <property type="match status" value="1"/>
</dbReference>
<dbReference type="Pfam" id="PF00664">
    <property type="entry name" value="ABC_membrane"/>
    <property type="match status" value="2"/>
</dbReference>
<feature type="transmembrane region" description="Helical" evidence="15">
    <location>
        <begin position="868"/>
        <end position="891"/>
    </location>
</feature>
<dbReference type="InterPro" id="IPR003593">
    <property type="entry name" value="AAA+_ATPase"/>
</dbReference>
<keyword evidence="10 15" id="KW-1133">Transmembrane helix</keyword>
<feature type="transmembrane region" description="Helical" evidence="15">
    <location>
        <begin position="216"/>
        <end position="236"/>
    </location>
</feature>
<comment type="subcellular location">
    <subcellularLocation>
        <location evidence="1">Cell membrane</location>
        <topology evidence="1">Multi-pass membrane protein</topology>
    </subcellularLocation>
</comment>
<evidence type="ECO:0000256" key="6">
    <source>
        <dbReference type="ARBA" id="ARBA00022692"/>
    </source>
</evidence>
<evidence type="ECO:0000256" key="14">
    <source>
        <dbReference type="SAM" id="MobiDB-lite"/>
    </source>
</evidence>
<feature type="transmembrane region" description="Helical" evidence="15">
    <location>
        <begin position="118"/>
        <end position="139"/>
    </location>
</feature>
<feature type="transmembrane region" description="Helical" evidence="15">
    <location>
        <begin position="980"/>
        <end position="1002"/>
    </location>
</feature>
<feature type="domain" description="ABC transmembrane type-1" evidence="17">
    <location>
        <begin position="725"/>
        <end position="1009"/>
    </location>
</feature>
<feature type="transmembrane region" description="Helical" evidence="15">
    <location>
        <begin position="51"/>
        <end position="75"/>
    </location>
</feature>
<keyword evidence="4" id="KW-0813">Transport</keyword>
<comment type="caution">
    <text evidence="18">The sequence shown here is derived from an EMBL/GenBank/DDBJ whole genome shotgun (WGS) entry which is preliminary data.</text>
</comment>
<dbReference type="GO" id="GO:0016887">
    <property type="term" value="F:ATP hydrolysis activity"/>
    <property type="evidence" value="ECO:0007669"/>
    <property type="project" value="InterPro"/>
</dbReference>
<name>A0A507C9L9_9FUNG</name>
<dbReference type="GO" id="GO:0005886">
    <property type="term" value="C:plasma membrane"/>
    <property type="evidence" value="ECO:0007669"/>
    <property type="project" value="UniProtKB-SubCell"/>
</dbReference>
<dbReference type="FunFam" id="1.20.1560.10:FF:000009">
    <property type="entry name" value="ABC transporter B family member 1"/>
    <property type="match status" value="1"/>
</dbReference>
<dbReference type="CDD" id="cd18578">
    <property type="entry name" value="ABC_6TM_Pgp_ABCB1_D2_like"/>
    <property type="match status" value="1"/>
</dbReference>
<dbReference type="PROSITE" id="PS00211">
    <property type="entry name" value="ABC_TRANSPORTER_1"/>
    <property type="match status" value="2"/>
</dbReference>
<dbReference type="GO" id="GO:0005743">
    <property type="term" value="C:mitochondrial inner membrane"/>
    <property type="evidence" value="ECO:0007669"/>
    <property type="project" value="TreeGrafter"/>
</dbReference>
<evidence type="ECO:0000313" key="18">
    <source>
        <dbReference type="EMBL" id="TPX38280.1"/>
    </source>
</evidence>
<feature type="domain" description="ABC transmembrane type-1" evidence="17">
    <location>
        <begin position="54"/>
        <end position="358"/>
    </location>
</feature>
<evidence type="ECO:0000256" key="7">
    <source>
        <dbReference type="ARBA" id="ARBA00022737"/>
    </source>
</evidence>
<dbReference type="SUPFAM" id="SSF100950">
    <property type="entry name" value="NagB/RpiA/CoA transferase-like"/>
    <property type="match status" value="1"/>
</dbReference>
<feature type="compositionally biased region" description="Basic and acidic residues" evidence="14">
    <location>
        <begin position="648"/>
        <end position="659"/>
    </location>
</feature>
<dbReference type="SUPFAM" id="SSF90123">
    <property type="entry name" value="ABC transporter transmembrane region"/>
    <property type="match status" value="2"/>
</dbReference>
<dbReference type="RefSeq" id="XP_031027994.1">
    <property type="nucleotide sequence ID" value="XM_031166219.1"/>
</dbReference>
<evidence type="ECO:0000259" key="16">
    <source>
        <dbReference type="PROSITE" id="PS50893"/>
    </source>
</evidence>
<comment type="similarity">
    <text evidence="3">Belongs to the ABC transporter superfamily. ABCB family. Multidrug resistance exporter (TC 3.A.1.201) subfamily.</text>
</comment>
<dbReference type="InterPro" id="IPR039421">
    <property type="entry name" value="Type_1_exporter"/>
</dbReference>
<gene>
    <name evidence="18" type="primary">MRI1</name>
    <name evidence="18" type="ORF">SmJEL517_g00289</name>
</gene>
<evidence type="ECO:0000313" key="19">
    <source>
        <dbReference type="Proteomes" id="UP000319731"/>
    </source>
</evidence>
<accession>A0A507C9L9</accession>
<feature type="transmembrane region" description="Helical" evidence="15">
    <location>
        <begin position="329"/>
        <end position="350"/>
    </location>
</feature>
<dbReference type="PANTHER" id="PTHR43394">
    <property type="entry name" value="ATP-DEPENDENT PERMEASE MDL1, MITOCHONDRIAL"/>
    <property type="match status" value="1"/>
</dbReference>
<proteinExistence type="inferred from homology"/>
<evidence type="ECO:0000256" key="13">
    <source>
        <dbReference type="RuleBase" id="RU003814"/>
    </source>
</evidence>
<evidence type="ECO:0000256" key="12">
    <source>
        <dbReference type="ARBA" id="ARBA00023180"/>
    </source>
</evidence>
<dbReference type="InterPro" id="IPR037171">
    <property type="entry name" value="NagB/RpiA_transferase-like"/>
</dbReference>
<evidence type="ECO:0000256" key="10">
    <source>
        <dbReference type="ARBA" id="ARBA00022989"/>
    </source>
</evidence>
<keyword evidence="12" id="KW-0325">Glycoprotein</keyword>
<feature type="transmembrane region" description="Helical" evidence="15">
    <location>
        <begin position="840"/>
        <end position="862"/>
    </location>
</feature>
<dbReference type="InterPro" id="IPR003439">
    <property type="entry name" value="ABC_transporter-like_ATP-bd"/>
</dbReference>
<evidence type="ECO:0000256" key="9">
    <source>
        <dbReference type="ARBA" id="ARBA00022840"/>
    </source>
</evidence>
<protein>
    <submittedName>
        <fullName evidence="18">S-methyl-5-thioribose-1-phosphate isomerase</fullName>
    </submittedName>
</protein>
<evidence type="ECO:0000256" key="3">
    <source>
        <dbReference type="ARBA" id="ARBA00007577"/>
    </source>
</evidence>
<dbReference type="PROSITE" id="PS50893">
    <property type="entry name" value="ABC_TRANSPORTER_2"/>
    <property type="match status" value="2"/>
</dbReference>
<dbReference type="OrthoDB" id="6500128at2759"/>
<feature type="transmembrane region" description="Helical" evidence="15">
    <location>
        <begin position="763"/>
        <end position="781"/>
    </location>
</feature>
<dbReference type="SMART" id="SM00382">
    <property type="entry name" value="AAA"/>
    <property type="match status" value="2"/>
</dbReference>
<evidence type="ECO:0000256" key="2">
    <source>
        <dbReference type="ARBA" id="ARBA00007251"/>
    </source>
</evidence>
<dbReference type="STRING" id="1806994.A0A507C9L9"/>
<dbReference type="GO" id="GO:0005524">
    <property type="term" value="F:ATP binding"/>
    <property type="evidence" value="ECO:0007669"/>
    <property type="project" value="UniProtKB-KW"/>
</dbReference>
<dbReference type="GeneID" id="42001516"/>
<dbReference type="PANTHER" id="PTHR43394:SF16">
    <property type="entry name" value="ABC TRANSPORTER B FAMILY MEMBER 4-LIKE ISOFORM X1"/>
    <property type="match status" value="1"/>
</dbReference>
<dbReference type="Gene3D" id="1.20.1560.10">
    <property type="entry name" value="ABC transporter type 1, transmembrane domain"/>
    <property type="match status" value="1"/>
</dbReference>
<evidence type="ECO:0000256" key="15">
    <source>
        <dbReference type="SAM" id="Phobius"/>
    </source>
</evidence>
<keyword evidence="6 15" id="KW-0812">Transmembrane</keyword>
<organism evidence="18 19">
    <name type="scientific">Synchytrium microbalum</name>
    <dbReference type="NCBI Taxonomy" id="1806994"/>
    <lineage>
        <taxon>Eukaryota</taxon>
        <taxon>Fungi</taxon>
        <taxon>Fungi incertae sedis</taxon>
        <taxon>Chytridiomycota</taxon>
        <taxon>Chytridiomycota incertae sedis</taxon>
        <taxon>Chytridiomycetes</taxon>
        <taxon>Synchytriales</taxon>
        <taxon>Synchytriaceae</taxon>
        <taxon>Synchytrium</taxon>
    </lineage>
</organism>
<keyword evidence="7" id="KW-0677">Repeat</keyword>
<feature type="transmembrane region" description="Helical" evidence="15">
    <location>
        <begin position="294"/>
        <end position="317"/>
    </location>
</feature>
<dbReference type="Proteomes" id="UP000319731">
    <property type="component" value="Unassembled WGS sequence"/>
</dbReference>
<evidence type="ECO:0000256" key="11">
    <source>
        <dbReference type="ARBA" id="ARBA00023136"/>
    </source>
</evidence>
<dbReference type="GO" id="GO:0090374">
    <property type="term" value="P:oligopeptide export from mitochondrion"/>
    <property type="evidence" value="ECO:0007669"/>
    <property type="project" value="TreeGrafter"/>
</dbReference>
<feature type="region of interest" description="Disordered" evidence="14">
    <location>
        <begin position="1"/>
        <end position="24"/>
    </location>
</feature>
<keyword evidence="8" id="KW-0547">Nucleotide-binding</keyword>
<feature type="transmembrane region" description="Helical" evidence="15">
    <location>
        <begin position="726"/>
        <end position="751"/>
    </location>
</feature>